<dbReference type="PROSITE" id="PS50110">
    <property type="entry name" value="RESPONSE_REGULATORY"/>
    <property type="match status" value="1"/>
</dbReference>
<dbReference type="InterPro" id="IPR011006">
    <property type="entry name" value="CheY-like_superfamily"/>
</dbReference>
<dbReference type="GO" id="GO:0009927">
    <property type="term" value="F:histidine phosphotransfer kinase activity"/>
    <property type="evidence" value="ECO:0007669"/>
    <property type="project" value="TreeGrafter"/>
</dbReference>
<feature type="domain" description="Response regulatory" evidence="8">
    <location>
        <begin position="759"/>
        <end position="876"/>
    </location>
</feature>
<dbReference type="Gene3D" id="3.30.450.20">
    <property type="entry name" value="PAS domain"/>
    <property type="match status" value="4"/>
</dbReference>
<dbReference type="InterPro" id="IPR036890">
    <property type="entry name" value="HATPase_C_sf"/>
</dbReference>
<dbReference type="HOGENOM" id="CLU_000445_114_15_4"/>
<dbReference type="eggNOG" id="COG2205">
    <property type="taxonomic scope" value="Bacteria"/>
</dbReference>
<protein>
    <recommendedName>
        <fullName evidence="2">histidine kinase</fullName>
        <ecNumber evidence="2">2.7.13.3</ecNumber>
    </recommendedName>
</protein>
<dbReference type="SMART" id="SM00091">
    <property type="entry name" value="PAS"/>
    <property type="match status" value="3"/>
</dbReference>
<accession>I0HRP2</accession>
<evidence type="ECO:0000259" key="9">
    <source>
        <dbReference type="PROSITE" id="PS50112"/>
    </source>
</evidence>
<dbReference type="PROSITE" id="PS50113">
    <property type="entry name" value="PAC"/>
    <property type="match status" value="1"/>
</dbReference>
<evidence type="ECO:0000256" key="5">
    <source>
        <dbReference type="ARBA" id="ARBA00022777"/>
    </source>
</evidence>
<feature type="domain" description="Histidine kinase" evidence="7">
    <location>
        <begin position="521"/>
        <end position="738"/>
    </location>
</feature>
<dbReference type="Pfam" id="PF13426">
    <property type="entry name" value="PAS_9"/>
    <property type="match status" value="1"/>
</dbReference>
<dbReference type="InterPro" id="IPR003661">
    <property type="entry name" value="HisK_dim/P_dom"/>
</dbReference>
<feature type="domain" description="PAS" evidence="9">
    <location>
        <begin position="142"/>
        <end position="213"/>
    </location>
</feature>
<dbReference type="SMART" id="SM00388">
    <property type="entry name" value="HisKA"/>
    <property type="match status" value="1"/>
</dbReference>
<evidence type="ECO:0000259" key="8">
    <source>
        <dbReference type="PROSITE" id="PS50110"/>
    </source>
</evidence>
<dbReference type="NCBIfam" id="TIGR00229">
    <property type="entry name" value="sensory_box"/>
    <property type="match status" value="3"/>
</dbReference>
<dbReference type="PROSITE" id="PS50112">
    <property type="entry name" value="PAS"/>
    <property type="match status" value="3"/>
</dbReference>
<dbReference type="Gene3D" id="3.40.50.2300">
    <property type="match status" value="1"/>
</dbReference>
<dbReference type="GO" id="GO:0000155">
    <property type="term" value="F:phosphorelay sensor kinase activity"/>
    <property type="evidence" value="ECO:0007669"/>
    <property type="project" value="InterPro"/>
</dbReference>
<evidence type="ECO:0000313" key="12">
    <source>
        <dbReference type="Proteomes" id="UP000007883"/>
    </source>
</evidence>
<dbReference type="CDD" id="cd00130">
    <property type="entry name" value="PAS"/>
    <property type="match status" value="3"/>
</dbReference>
<evidence type="ECO:0000256" key="3">
    <source>
        <dbReference type="ARBA" id="ARBA00022553"/>
    </source>
</evidence>
<dbReference type="Pfam" id="PF00512">
    <property type="entry name" value="HisKA"/>
    <property type="match status" value="1"/>
</dbReference>
<dbReference type="Pfam" id="PF00072">
    <property type="entry name" value="Response_reg"/>
    <property type="match status" value="1"/>
</dbReference>
<dbReference type="PANTHER" id="PTHR43047:SF72">
    <property type="entry name" value="OSMOSENSING HISTIDINE PROTEIN KINASE SLN1"/>
    <property type="match status" value="1"/>
</dbReference>
<evidence type="ECO:0000259" key="10">
    <source>
        <dbReference type="PROSITE" id="PS50113"/>
    </source>
</evidence>
<organism evidence="11 12">
    <name type="scientific">Rubrivivax gelatinosus (strain NBRC 100245 / IL144)</name>
    <dbReference type="NCBI Taxonomy" id="983917"/>
    <lineage>
        <taxon>Bacteria</taxon>
        <taxon>Pseudomonadati</taxon>
        <taxon>Pseudomonadota</taxon>
        <taxon>Betaproteobacteria</taxon>
        <taxon>Burkholderiales</taxon>
        <taxon>Sphaerotilaceae</taxon>
        <taxon>Rubrivivax</taxon>
    </lineage>
</organism>
<dbReference type="InterPro" id="IPR005467">
    <property type="entry name" value="His_kinase_dom"/>
</dbReference>
<dbReference type="GO" id="GO:0005886">
    <property type="term" value="C:plasma membrane"/>
    <property type="evidence" value="ECO:0007669"/>
    <property type="project" value="TreeGrafter"/>
</dbReference>
<evidence type="ECO:0000313" key="11">
    <source>
        <dbReference type="EMBL" id="BAL95679.1"/>
    </source>
</evidence>
<dbReference type="InterPro" id="IPR000700">
    <property type="entry name" value="PAS-assoc_C"/>
</dbReference>
<dbReference type="eggNOG" id="COG2202">
    <property type="taxonomic scope" value="Bacteria"/>
</dbReference>
<dbReference type="InterPro" id="IPR013656">
    <property type="entry name" value="PAS_4"/>
</dbReference>
<dbReference type="SUPFAM" id="SSF55785">
    <property type="entry name" value="PYP-like sensor domain (PAS domain)"/>
    <property type="match status" value="3"/>
</dbReference>
<dbReference type="InterPro" id="IPR003594">
    <property type="entry name" value="HATPase_dom"/>
</dbReference>
<dbReference type="Gene3D" id="3.30.565.10">
    <property type="entry name" value="Histidine kinase-like ATPase, C-terminal domain"/>
    <property type="match status" value="1"/>
</dbReference>
<dbReference type="KEGG" id="rge:RGE_23380"/>
<keyword evidence="4 11" id="KW-0808">Transferase</keyword>
<dbReference type="SUPFAM" id="SSF52172">
    <property type="entry name" value="CheY-like"/>
    <property type="match status" value="1"/>
</dbReference>
<dbReference type="SMART" id="SM00086">
    <property type="entry name" value="PAC"/>
    <property type="match status" value="2"/>
</dbReference>
<feature type="modified residue" description="4-aspartylphosphate" evidence="6">
    <location>
        <position position="808"/>
    </location>
</feature>
<dbReference type="PATRIC" id="fig|983917.3.peg.2270"/>
<sequence length="881" mass="96422">MARDGELATVIPLLWRSLQPMALLLGPRRVLVYNDAFAPLCGDSHPRCFGLPFETASSPQAPALDPMIRAGYAGEARAPQRLPWELRRDGLRTRTTLDLSVTPLLGDAGGVAAVLLVAHPHALAPDGDDRASAPTVDDAAHSAALLRAVSDASPDVIFAKDLEGRLLLANPATLALIGKPAHEVLGRTDRELLQDPAAAEAVMRNDRRIMESGIAEEIEEVVPRPDGRPVVWLSRKMPWRREGQVAGLLGISRDITERKRLEQQLAASNDSLNQILGSITDGFAFLDQAWRYTYFSEQGARMFGLRREDVLGRCLWDLFPHAATSRFGAEYRRAMDSGEPVHFEAFYPEPLNSWIECHCYPSREGLAVFFRDVTKSHEVQAALRESEDRLRRIFEASPIGMVTGDESGRILGANSAYLRLLGRSSAELDAGALRWDEVTPPEHLDADRHAIAEVARDGVSRIYEKEYLHAAGHRVPVLVACARLSGDGRLLVGFVIDISERKRAERILAQADQNKNHFIAMLAHELRNPLATIQHGVSMLQRHAAADLSERVLGIMDRQIRHIVRLTEDLLDVSRIGSGKLELRMETVDLREVVQAAVEAARSLLEQAGHRLTLDLPAEGCHAHADHARLVQVVSNLLSNAARYTPPGGRIEVRLRDDGDGFVRLAVSDNGIGVPPELASEIFDLFFQARTDPGPGSGLGIGLSLVRQLVGLHGGTVELVSAGRDQGSRFEVRLPRVADPGRRLAEAPAHASPQAGGRRILIVDDNVDAAEMLAALLSGAGHEVRLRYDGDGLLEAARDFRPQLILLDIGLPRRNGYELAQELTAHWDGRRDSLLVALTGWGSDADRHRARESGFDRHLTKPVAFDALQQLLDDAGGVAGP</sequence>
<keyword evidence="3 6" id="KW-0597">Phosphoprotein</keyword>
<dbReference type="InterPro" id="IPR001610">
    <property type="entry name" value="PAC"/>
</dbReference>
<evidence type="ECO:0000256" key="6">
    <source>
        <dbReference type="PROSITE-ProRule" id="PRU00169"/>
    </source>
</evidence>
<keyword evidence="12" id="KW-1185">Reference proteome</keyword>
<dbReference type="eggNOG" id="COG0745">
    <property type="taxonomic scope" value="Bacteria"/>
</dbReference>
<dbReference type="Gene3D" id="1.10.287.130">
    <property type="match status" value="1"/>
</dbReference>
<dbReference type="InterPro" id="IPR036097">
    <property type="entry name" value="HisK_dim/P_sf"/>
</dbReference>
<dbReference type="SMART" id="SM00387">
    <property type="entry name" value="HATPase_c"/>
    <property type="match status" value="1"/>
</dbReference>
<reference evidence="11 12" key="1">
    <citation type="journal article" date="2012" name="J. Bacteriol.">
        <title>Complete genome sequence of phototrophic betaproteobacterium Rubrivivax gelatinosus IL144.</title>
        <authorList>
            <person name="Nagashima S."/>
            <person name="Kamimura A."/>
            <person name="Shimizu T."/>
            <person name="Nakamura-isaki S."/>
            <person name="Aono E."/>
            <person name="Sakamoto K."/>
            <person name="Ichikawa N."/>
            <person name="Nakazawa H."/>
            <person name="Sekine M."/>
            <person name="Yamazaki S."/>
            <person name="Fujita N."/>
            <person name="Shimada K."/>
            <person name="Hanada S."/>
            <person name="Nagashima K.V.P."/>
        </authorList>
    </citation>
    <scope>NUCLEOTIDE SEQUENCE [LARGE SCALE GENOMIC DNA]</scope>
    <source>
        <strain evidence="12">NBRC 100245 / IL144</strain>
    </source>
</reference>
<feature type="domain" description="PAS" evidence="9">
    <location>
        <begin position="268"/>
        <end position="338"/>
    </location>
</feature>
<dbReference type="Proteomes" id="UP000007883">
    <property type="component" value="Chromosome"/>
</dbReference>
<dbReference type="SUPFAM" id="SSF47384">
    <property type="entry name" value="Homodimeric domain of signal transducing histidine kinase"/>
    <property type="match status" value="1"/>
</dbReference>
<feature type="domain" description="PAS" evidence="9">
    <location>
        <begin position="386"/>
        <end position="458"/>
    </location>
</feature>
<comment type="catalytic activity">
    <reaction evidence="1">
        <text>ATP + protein L-histidine = ADP + protein N-phospho-L-histidine.</text>
        <dbReference type="EC" id="2.7.13.3"/>
    </reaction>
</comment>
<dbReference type="CDD" id="cd17580">
    <property type="entry name" value="REC_2_DhkD-like"/>
    <property type="match status" value="1"/>
</dbReference>
<name>I0HRP2_RUBGI</name>
<feature type="domain" description="PAC" evidence="10">
    <location>
        <begin position="216"/>
        <end position="267"/>
    </location>
</feature>
<dbReference type="InterPro" id="IPR004358">
    <property type="entry name" value="Sig_transdc_His_kin-like_C"/>
</dbReference>
<evidence type="ECO:0000256" key="4">
    <source>
        <dbReference type="ARBA" id="ARBA00022679"/>
    </source>
</evidence>
<dbReference type="CDD" id="cd00082">
    <property type="entry name" value="HisKA"/>
    <property type="match status" value="1"/>
</dbReference>
<dbReference type="Pfam" id="PF02518">
    <property type="entry name" value="HATPase_c"/>
    <property type="match status" value="1"/>
</dbReference>
<dbReference type="PRINTS" id="PR00344">
    <property type="entry name" value="BCTRLSENSOR"/>
</dbReference>
<dbReference type="InterPro" id="IPR000014">
    <property type="entry name" value="PAS"/>
</dbReference>
<dbReference type="STRING" id="983917.RGE_23380"/>
<evidence type="ECO:0000259" key="7">
    <source>
        <dbReference type="PROSITE" id="PS50109"/>
    </source>
</evidence>
<gene>
    <name evidence="11" type="ordered locus">RGE_23380</name>
</gene>
<dbReference type="SUPFAM" id="SSF55874">
    <property type="entry name" value="ATPase domain of HSP90 chaperone/DNA topoisomerase II/histidine kinase"/>
    <property type="match status" value="1"/>
</dbReference>
<dbReference type="PROSITE" id="PS50109">
    <property type="entry name" value="HIS_KIN"/>
    <property type="match status" value="1"/>
</dbReference>
<evidence type="ECO:0000256" key="2">
    <source>
        <dbReference type="ARBA" id="ARBA00012438"/>
    </source>
</evidence>
<dbReference type="PANTHER" id="PTHR43047">
    <property type="entry name" value="TWO-COMPONENT HISTIDINE PROTEIN KINASE"/>
    <property type="match status" value="1"/>
</dbReference>
<dbReference type="SMART" id="SM00448">
    <property type="entry name" value="REC"/>
    <property type="match status" value="1"/>
</dbReference>
<dbReference type="AlphaFoldDB" id="I0HRP2"/>
<dbReference type="InterPro" id="IPR001789">
    <property type="entry name" value="Sig_transdc_resp-reg_receiver"/>
</dbReference>
<dbReference type="EC" id="2.7.13.3" evidence="2"/>
<proteinExistence type="predicted"/>
<dbReference type="Pfam" id="PF08448">
    <property type="entry name" value="PAS_4"/>
    <property type="match status" value="2"/>
</dbReference>
<evidence type="ECO:0000256" key="1">
    <source>
        <dbReference type="ARBA" id="ARBA00000085"/>
    </source>
</evidence>
<keyword evidence="5 11" id="KW-0418">Kinase</keyword>
<dbReference type="RefSeq" id="WP_014428541.1">
    <property type="nucleotide sequence ID" value="NC_017075.1"/>
</dbReference>
<dbReference type="EMBL" id="AP012320">
    <property type="protein sequence ID" value="BAL95679.1"/>
    <property type="molecule type" value="Genomic_DNA"/>
</dbReference>
<dbReference type="InterPro" id="IPR035965">
    <property type="entry name" value="PAS-like_dom_sf"/>
</dbReference>